<organism evidence="2 3">
    <name type="scientific">Zingiber officinale</name>
    <name type="common">Ginger</name>
    <name type="synonym">Amomum zingiber</name>
    <dbReference type="NCBI Taxonomy" id="94328"/>
    <lineage>
        <taxon>Eukaryota</taxon>
        <taxon>Viridiplantae</taxon>
        <taxon>Streptophyta</taxon>
        <taxon>Embryophyta</taxon>
        <taxon>Tracheophyta</taxon>
        <taxon>Spermatophyta</taxon>
        <taxon>Magnoliopsida</taxon>
        <taxon>Liliopsida</taxon>
        <taxon>Zingiberales</taxon>
        <taxon>Zingiberaceae</taxon>
        <taxon>Zingiber</taxon>
    </lineage>
</organism>
<keyword evidence="1" id="KW-0812">Transmembrane</keyword>
<reference evidence="2 3" key="1">
    <citation type="submission" date="2020-08" db="EMBL/GenBank/DDBJ databases">
        <title>Plant Genome Project.</title>
        <authorList>
            <person name="Zhang R.-G."/>
        </authorList>
    </citation>
    <scope>NUCLEOTIDE SEQUENCE [LARGE SCALE GENOMIC DNA]</scope>
    <source>
        <tissue evidence="2">Rhizome</tissue>
    </source>
</reference>
<accession>A0A8J5LS51</accession>
<keyword evidence="3" id="KW-1185">Reference proteome</keyword>
<evidence type="ECO:0000256" key="1">
    <source>
        <dbReference type="SAM" id="Phobius"/>
    </source>
</evidence>
<dbReference type="EMBL" id="JACMSC010000002">
    <property type="protein sequence ID" value="KAG6532319.1"/>
    <property type="molecule type" value="Genomic_DNA"/>
</dbReference>
<sequence>MAMQHLAVHLRLSLISLYDYQIHLRQYSQDHHISLRQFRQDHHIPLREYMQDLHIRRRQYMQDHHILLRQYLHRKIWQIRFLPDTHFLRPKMLEYLLSPPEIHCSSEKKHSLATMALRRRMPSSFFCFGYLFIELVVLLGVLVQSPLAGGNGVFRVRHKFLGRSHTVGDLRAHDRRRHSRILAAADLPIGGVGIPTDTGLLSLCI</sequence>
<gene>
    <name evidence="2" type="ORF">ZIOFF_006159</name>
</gene>
<comment type="caution">
    <text evidence="2">The sequence shown here is derived from an EMBL/GenBank/DDBJ whole genome shotgun (WGS) entry which is preliminary data.</text>
</comment>
<evidence type="ECO:0000313" key="3">
    <source>
        <dbReference type="Proteomes" id="UP000734854"/>
    </source>
</evidence>
<keyword evidence="1" id="KW-0472">Membrane</keyword>
<evidence type="ECO:0000313" key="2">
    <source>
        <dbReference type="EMBL" id="KAG6532319.1"/>
    </source>
</evidence>
<proteinExistence type="predicted"/>
<dbReference type="AlphaFoldDB" id="A0A8J5LS51"/>
<keyword evidence="1" id="KW-1133">Transmembrane helix</keyword>
<dbReference type="Proteomes" id="UP000734854">
    <property type="component" value="Unassembled WGS sequence"/>
</dbReference>
<feature type="transmembrane region" description="Helical" evidence="1">
    <location>
        <begin position="125"/>
        <end position="143"/>
    </location>
</feature>
<name>A0A8J5LS51_ZINOF</name>
<protein>
    <submittedName>
        <fullName evidence="2">Uncharacterized protein</fullName>
    </submittedName>
</protein>